<reference evidence="1" key="2">
    <citation type="submission" date="2021-08" db="EMBL/GenBank/DDBJ databases">
        <authorList>
            <person name="Tani A."/>
            <person name="Ola A."/>
            <person name="Ogura Y."/>
            <person name="Katsura K."/>
            <person name="Hayashi T."/>
        </authorList>
    </citation>
    <scope>NUCLEOTIDE SEQUENCE</scope>
    <source>
        <strain evidence="1">KCTC 52305</strain>
    </source>
</reference>
<sequence length="66" mass="7212">MAWTTADLDAINQAIATGASKVRFADNREVTYRSLADMRSVRDEIAAFLGLKPAPLCTTYASFGRD</sequence>
<evidence type="ECO:0008006" key="3">
    <source>
        <dbReference type="Google" id="ProtNLM"/>
    </source>
</evidence>
<dbReference type="NCBIfam" id="NF047331">
    <property type="entry name" value="phage_HTJ"/>
    <property type="match status" value="1"/>
</dbReference>
<protein>
    <recommendedName>
        <fullName evidence="3">Phage tail protein</fullName>
    </recommendedName>
</protein>
<comment type="caution">
    <text evidence="1">The sequence shown here is derived from an EMBL/GenBank/DDBJ whole genome shotgun (WGS) entry which is preliminary data.</text>
</comment>
<reference evidence="1" key="1">
    <citation type="journal article" date="2021" name="Front. Microbiol.">
        <title>Comprehensive Comparative Genomics and Phenotyping of Methylobacterium Species.</title>
        <authorList>
            <person name="Alessa O."/>
            <person name="Ogura Y."/>
            <person name="Fujitani Y."/>
            <person name="Takami H."/>
            <person name="Hayashi T."/>
            <person name="Sahin N."/>
            <person name="Tani A."/>
        </authorList>
    </citation>
    <scope>NUCLEOTIDE SEQUENCE</scope>
    <source>
        <strain evidence="1">KCTC 52305</strain>
    </source>
</reference>
<gene>
    <name evidence="1" type="ORF">OPKNFCMD_3846</name>
</gene>
<accession>A0ABQ4R1T6</accession>
<organism evidence="1 2">
    <name type="scientific">Methylobacterium crusticola</name>
    <dbReference type="NCBI Taxonomy" id="1697972"/>
    <lineage>
        <taxon>Bacteria</taxon>
        <taxon>Pseudomonadati</taxon>
        <taxon>Pseudomonadota</taxon>
        <taxon>Alphaproteobacteria</taxon>
        <taxon>Hyphomicrobiales</taxon>
        <taxon>Methylobacteriaceae</taxon>
        <taxon>Methylobacterium</taxon>
    </lineage>
</organism>
<name>A0ABQ4R1T6_9HYPH</name>
<dbReference type="EMBL" id="BPQH01000012">
    <property type="protein sequence ID" value="GJD51095.1"/>
    <property type="molecule type" value="Genomic_DNA"/>
</dbReference>
<dbReference type="RefSeq" id="WP_128562112.1">
    <property type="nucleotide sequence ID" value="NZ_BPQH01000012.1"/>
</dbReference>
<evidence type="ECO:0000313" key="2">
    <source>
        <dbReference type="Proteomes" id="UP001055167"/>
    </source>
</evidence>
<dbReference type="Proteomes" id="UP001055167">
    <property type="component" value="Unassembled WGS sequence"/>
</dbReference>
<keyword evidence="2" id="KW-1185">Reference proteome</keyword>
<proteinExistence type="predicted"/>
<evidence type="ECO:0000313" key="1">
    <source>
        <dbReference type="EMBL" id="GJD51095.1"/>
    </source>
</evidence>